<organism evidence="1 2">
    <name type="scientific">Agrobacterium phage Atu_ph07</name>
    <dbReference type="NCBI Taxonomy" id="2024264"/>
    <lineage>
        <taxon>Viruses</taxon>
        <taxon>Duplodnaviria</taxon>
        <taxon>Heunggongvirae</taxon>
        <taxon>Uroviricota</taxon>
        <taxon>Caudoviricetes</taxon>
        <taxon>Polybotosvirus</taxon>
        <taxon>Polybotosvirus Atuph07</taxon>
    </lineage>
</organism>
<proteinExistence type="predicted"/>
<protein>
    <submittedName>
        <fullName evidence="1">Uncharacterized protein</fullName>
    </submittedName>
</protein>
<keyword evidence="2" id="KW-1185">Reference proteome</keyword>
<accession>A0A2L0V0F0</accession>
<sequence>MYIKNLNYSSAIILGENKYLIQLRIYETYEIDGNIYNPTGDEQRVVSSIDNIYVVKTNKPVLDHFIDSNGNVVPLDEYNKLMSELSKLPRTSNGYEYPDLQTEFHYRSRLEVFESMEQVKVAAPPTKAKVDYKIIGSMEDTGSDFIETSFILGEASFFNKGPYKFLGSLAAVDEFRKVTAGNPKFVMNNDLQWAKYESTSIFTNRNNRFITARSDYAIFPTLEQAQEEERKVRKLVRDVCESYDKPVILDANGIDKNKIIDKICAIKKKVAEIQSKNVTMKIHAGSLQEIDKLIEELCAIK</sequence>
<evidence type="ECO:0000313" key="1">
    <source>
        <dbReference type="EMBL" id="AUZ95259.1"/>
    </source>
</evidence>
<dbReference type="OrthoDB" id="38225at10239"/>
<reference evidence="1 2" key="1">
    <citation type="submission" date="2017-06" db="EMBL/GenBank/DDBJ databases">
        <authorList>
            <person name="Kim H.J."/>
            <person name="Triplett B.A."/>
        </authorList>
    </citation>
    <scope>NUCLEOTIDE SEQUENCE [LARGE SCALE GENOMIC DNA]</scope>
</reference>
<evidence type="ECO:0000313" key="2">
    <source>
        <dbReference type="Proteomes" id="UP000223025"/>
    </source>
</evidence>
<dbReference type="EMBL" id="MF403008">
    <property type="protein sequence ID" value="AUZ95259.1"/>
    <property type="molecule type" value="Genomic_DNA"/>
</dbReference>
<dbReference type="KEGG" id="vg:40088503"/>
<dbReference type="GeneID" id="40088503"/>
<dbReference type="RefSeq" id="YP_009612165.1">
    <property type="nucleotide sequence ID" value="NC_042013.1"/>
</dbReference>
<dbReference type="Proteomes" id="UP000223025">
    <property type="component" value="Segment"/>
</dbReference>
<name>A0A2L0V0F0_9CAUD</name>